<feature type="transmembrane region" description="Helical" evidence="1">
    <location>
        <begin position="36"/>
        <end position="52"/>
    </location>
</feature>
<dbReference type="Proteomes" id="UP000030661">
    <property type="component" value="Unassembled WGS sequence"/>
</dbReference>
<accession>A0A081C0X0</accession>
<evidence type="ECO:0000256" key="1">
    <source>
        <dbReference type="SAM" id="Phobius"/>
    </source>
</evidence>
<name>A0A081C0X0_VECG1</name>
<keyword evidence="3" id="KW-1185">Reference proteome</keyword>
<reference evidence="2" key="1">
    <citation type="journal article" date="2015" name="PeerJ">
        <title>First genomic representation of candidate bacterial phylum KSB3 points to enhanced environmental sensing as a trigger of wastewater bulking.</title>
        <authorList>
            <person name="Sekiguchi Y."/>
            <person name="Ohashi A."/>
            <person name="Parks D.H."/>
            <person name="Yamauchi T."/>
            <person name="Tyson G.W."/>
            <person name="Hugenholtz P."/>
        </authorList>
    </citation>
    <scope>NUCLEOTIDE SEQUENCE [LARGE SCALE GENOMIC DNA]</scope>
</reference>
<dbReference type="HOGENOM" id="CLU_115299_0_0_0"/>
<gene>
    <name evidence="2" type="ORF">U27_05198</name>
</gene>
<proteinExistence type="predicted"/>
<evidence type="ECO:0008006" key="4">
    <source>
        <dbReference type="Google" id="ProtNLM"/>
    </source>
</evidence>
<evidence type="ECO:0000313" key="3">
    <source>
        <dbReference type="Proteomes" id="UP000030661"/>
    </source>
</evidence>
<keyword evidence="1" id="KW-0472">Membrane</keyword>
<organism evidence="2">
    <name type="scientific">Vecturithrix granuli</name>
    <dbReference type="NCBI Taxonomy" id="1499967"/>
    <lineage>
        <taxon>Bacteria</taxon>
        <taxon>Candidatus Moduliflexota</taxon>
        <taxon>Candidatus Vecturitrichia</taxon>
        <taxon>Candidatus Vecturitrichales</taxon>
        <taxon>Candidatus Vecturitrichaceae</taxon>
        <taxon>Candidatus Vecturithrix</taxon>
    </lineage>
</organism>
<dbReference type="STRING" id="1499967.U27_05198"/>
<dbReference type="AlphaFoldDB" id="A0A081C0X0"/>
<evidence type="ECO:0000313" key="2">
    <source>
        <dbReference type="EMBL" id="GAK58225.1"/>
    </source>
</evidence>
<keyword evidence="1" id="KW-0812">Transmembrane</keyword>
<feature type="transmembrane region" description="Helical" evidence="1">
    <location>
        <begin position="64"/>
        <end position="86"/>
    </location>
</feature>
<protein>
    <recommendedName>
        <fullName evidence="4">DUF304 domain-containing protein</fullName>
    </recommendedName>
</protein>
<sequence>MKKDIYSMIAMELDNNELLLWAGQPKQGIFFRKSDIVFTVVSYLWGGGWIYWEYHVMTQPYSLWYKLWGIPFMFVGFYLMFGRFWVDAFKRKYTYYGLTDKRILIISDSARIIENRIIPGILTRCYRWLVRGKGFFSWTSLTGRVTSFSLTTLPNIFCLLDKPSSTTGTIIFGPLSLSWLENIYQFGKPPPPRFEMIEDVKNVYELICKIQRQSSHHAI</sequence>
<keyword evidence="1" id="KW-1133">Transmembrane helix</keyword>
<dbReference type="EMBL" id="DF820467">
    <property type="protein sequence ID" value="GAK58225.1"/>
    <property type="molecule type" value="Genomic_DNA"/>
</dbReference>